<dbReference type="EMBL" id="BARV01015046">
    <property type="protein sequence ID" value="GAI26241.1"/>
    <property type="molecule type" value="Genomic_DNA"/>
</dbReference>
<evidence type="ECO:0008006" key="2">
    <source>
        <dbReference type="Google" id="ProtNLM"/>
    </source>
</evidence>
<gene>
    <name evidence="1" type="ORF">S06H3_26075</name>
</gene>
<proteinExistence type="predicted"/>
<organism evidence="1">
    <name type="scientific">marine sediment metagenome</name>
    <dbReference type="NCBI Taxonomy" id="412755"/>
    <lineage>
        <taxon>unclassified sequences</taxon>
        <taxon>metagenomes</taxon>
        <taxon>ecological metagenomes</taxon>
    </lineage>
</organism>
<evidence type="ECO:0000313" key="1">
    <source>
        <dbReference type="EMBL" id="GAI26241.1"/>
    </source>
</evidence>
<comment type="caution">
    <text evidence="1">The sequence shown here is derived from an EMBL/GenBank/DDBJ whole genome shotgun (WGS) entry which is preliminary data.</text>
</comment>
<protein>
    <recommendedName>
        <fullName evidence="2">Glycosyl transferase family 1 domain-containing protein</fullName>
    </recommendedName>
</protein>
<accession>X1N7P3</accession>
<sequence>KFAIEFLKDENLRKELGKNARKRVFEEFTLDKVAAETVGIYKQVVGITES</sequence>
<name>X1N7P3_9ZZZZ</name>
<dbReference type="SUPFAM" id="SSF53756">
    <property type="entry name" value="UDP-Glycosyltransferase/glycogen phosphorylase"/>
    <property type="match status" value="1"/>
</dbReference>
<dbReference type="AlphaFoldDB" id="X1N7P3"/>
<dbReference type="Gene3D" id="3.40.50.2000">
    <property type="entry name" value="Glycogen Phosphorylase B"/>
    <property type="match status" value="1"/>
</dbReference>
<feature type="non-terminal residue" evidence="1">
    <location>
        <position position="1"/>
    </location>
</feature>
<reference evidence="1" key="1">
    <citation type="journal article" date="2014" name="Front. Microbiol.">
        <title>High frequency of phylogenetically diverse reductive dehalogenase-homologous genes in deep subseafloor sedimentary metagenomes.</title>
        <authorList>
            <person name="Kawai M."/>
            <person name="Futagami T."/>
            <person name="Toyoda A."/>
            <person name="Takaki Y."/>
            <person name="Nishi S."/>
            <person name="Hori S."/>
            <person name="Arai W."/>
            <person name="Tsubouchi T."/>
            <person name="Morono Y."/>
            <person name="Uchiyama I."/>
            <person name="Ito T."/>
            <person name="Fujiyama A."/>
            <person name="Inagaki F."/>
            <person name="Takami H."/>
        </authorList>
    </citation>
    <scope>NUCLEOTIDE SEQUENCE</scope>
    <source>
        <strain evidence="1">Expedition CK06-06</strain>
    </source>
</reference>